<dbReference type="AlphaFoldDB" id="A0A016T1I5"/>
<feature type="domain" description="Reverse transcriptase" evidence="1">
    <location>
        <begin position="1"/>
        <end position="77"/>
    </location>
</feature>
<evidence type="ECO:0000259" key="1">
    <source>
        <dbReference type="PROSITE" id="PS50878"/>
    </source>
</evidence>
<organism evidence="2 3">
    <name type="scientific">Ancylostoma ceylanicum</name>
    <dbReference type="NCBI Taxonomy" id="53326"/>
    <lineage>
        <taxon>Eukaryota</taxon>
        <taxon>Metazoa</taxon>
        <taxon>Ecdysozoa</taxon>
        <taxon>Nematoda</taxon>
        <taxon>Chromadorea</taxon>
        <taxon>Rhabditida</taxon>
        <taxon>Rhabditina</taxon>
        <taxon>Rhabditomorpha</taxon>
        <taxon>Strongyloidea</taxon>
        <taxon>Ancylostomatidae</taxon>
        <taxon>Ancylostomatinae</taxon>
        <taxon>Ancylostoma</taxon>
    </lineage>
</organism>
<evidence type="ECO:0000313" key="3">
    <source>
        <dbReference type="Proteomes" id="UP000024635"/>
    </source>
</evidence>
<dbReference type="OrthoDB" id="6379939at2759"/>
<name>A0A016T1I5_9BILA</name>
<dbReference type="InterPro" id="IPR000477">
    <property type="entry name" value="RT_dom"/>
</dbReference>
<protein>
    <recommendedName>
        <fullName evidence="1">Reverse transcriptase domain-containing protein</fullName>
    </recommendedName>
</protein>
<evidence type="ECO:0000313" key="2">
    <source>
        <dbReference type="EMBL" id="EYB96449.1"/>
    </source>
</evidence>
<comment type="caution">
    <text evidence="2">The sequence shown here is derived from an EMBL/GenBank/DDBJ whole genome shotgun (WGS) entry which is preliminary data.</text>
</comment>
<keyword evidence="3" id="KW-1185">Reference proteome</keyword>
<proteinExistence type="predicted"/>
<sequence length="77" mass="8778">MGFEASDIRMMLSATLSCNVSCFSNKIFEQRRGLGMGNRIAPLMVIIFLDHMERISLTAEMLLYKRYSDDVLVIGRT</sequence>
<gene>
    <name evidence="2" type="primary">Acey_s0150.g2759</name>
    <name evidence="2" type="ORF">Y032_0150g2759</name>
</gene>
<dbReference type="Proteomes" id="UP000024635">
    <property type="component" value="Unassembled WGS sequence"/>
</dbReference>
<accession>A0A016T1I5</accession>
<reference evidence="3" key="1">
    <citation type="journal article" date="2015" name="Nat. Genet.">
        <title>The genome and transcriptome of the zoonotic hookworm Ancylostoma ceylanicum identify infection-specific gene families.</title>
        <authorList>
            <person name="Schwarz E.M."/>
            <person name="Hu Y."/>
            <person name="Antoshechkin I."/>
            <person name="Miller M.M."/>
            <person name="Sternberg P.W."/>
            <person name="Aroian R.V."/>
        </authorList>
    </citation>
    <scope>NUCLEOTIDE SEQUENCE</scope>
    <source>
        <strain evidence="3">HY135</strain>
    </source>
</reference>
<dbReference type="PROSITE" id="PS50878">
    <property type="entry name" value="RT_POL"/>
    <property type="match status" value="1"/>
</dbReference>
<dbReference type="EMBL" id="JARK01001486">
    <property type="protein sequence ID" value="EYB96449.1"/>
    <property type="molecule type" value="Genomic_DNA"/>
</dbReference>